<organism evidence="8 9">
    <name type="scientific">Spirosoma telluris</name>
    <dbReference type="NCBI Taxonomy" id="2183553"/>
    <lineage>
        <taxon>Bacteria</taxon>
        <taxon>Pseudomonadati</taxon>
        <taxon>Bacteroidota</taxon>
        <taxon>Cytophagia</taxon>
        <taxon>Cytophagales</taxon>
        <taxon>Cytophagaceae</taxon>
        <taxon>Spirosoma</taxon>
    </lineage>
</organism>
<dbReference type="Gene3D" id="3.40.1050.10">
    <property type="entry name" value="Carbonic anhydrase"/>
    <property type="match status" value="1"/>
</dbReference>
<proteinExistence type="inferred from homology"/>
<dbReference type="InterPro" id="IPR036874">
    <property type="entry name" value="Carbonic_anhydrase_sf"/>
</dbReference>
<name>A0A327NGZ9_9BACT</name>
<dbReference type="GO" id="GO:0005737">
    <property type="term" value="C:cytoplasm"/>
    <property type="evidence" value="ECO:0007669"/>
    <property type="project" value="TreeGrafter"/>
</dbReference>
<evidence type="ECO:0000313" key="9">
    <source>
        <dbReference type="Proteomes" id="UP000249016"/>
    </source>
</evidence>
<evidence type="ECO:0000256" key="4">
    <source>
        <dbReference type="ARBA" id="ARBA00023239"/>
    </source>
</evidence>
<dbReference type="PROSITE" id="PS00705">
    <property type="entry name" value="PROK_CO2_ANHYDRASE_2"/>
    <property type="match status" value="1"/>
</dbReference>
<evidence type="ECO:0000256" key="5">
    <source>
        <dbReference type="ARBA" id="ARBA00048348"/>
    </source>
</evidence>
<evidence type="ECO:0000313" key="8">
    <source>
        <dbReference type="EMBL" id="RAI74427.1"/>
    </source>
</evidence>
<protein>
    <recommendedName>
        <fullName evidence="7">Carbonic anhydrase</fullName>
        <ecNumber evidence="7">4.2.1.1</ecNumber>
    </recommendedName>
    <alternativeName>
        <fullName evidence="7">Carbonate dehydratase</fullName>
    </alternativeName>
</protein>
<comment type="cofactor">
    <cofactor evidence="6">
        <name>Zn(2+)</name>
        <dbReference type="ChEBI" id="CHEBI:29105"/>
    </cofactor>
    <text evidence="6">Binds 1 zinc ion per subunit.</text>
</comment>
<dbReference type="OrthoDB" id="9797527at2"/>
<dbReference type="Proteomes" id="UP000249016">
    <property type="component" value="Unassembled WGS sequence"/>
</dbReference>
<dbReference type="AlphaFoldDB" id="A0A327NGZ9"/>
<sequence length="209" mass="24181">MNLYESVFEHNRKWVTQQLGQDPEYFNRMADGQQPEFLYIGCSDSRVQPEDFMGVRPGEVFVHRNIANLVPNNDTNSYSVVQYAVEYLKVKHIIICGHYGCGGVKAALDNKDLGFLNCWIRNVDDVYRMHREELSALPDEAAVFRRLVELNVEEQCLNIMKLSFVQHARSKGDYPRIHGWVYDMALGTVCDLHINMANFKDVLALYRLD</sequence>
<dbReference type="GO" id="GO:0004089">
    <property type="term" value="F:carbonate dehydratase activity"/>
    <property type="evidence" value="ECO:0007669"/>
    <property type="project" value="UniProtKB-UniRule"/>
</dbReference>
<keyword evidence="4 7" id="KW-0456">Lyase</keyword>
<dbReference type="InterPro" id="IPR001765">
    <property type="entry name" value="Carbonic_anhydrase"/>
</dbReference>
<feature type="binding site" evidence="6">
    <location>
        <position position="44"/>
    </location>
    <ligand>
        <name>Zn(2+)</name>
        <dbReference type="ChEBI" id="CHEBI:29105"/>
    </ligand>
</feature>
<evidence type="ECO:0000256" key="1">
    <source>
        <dbReference type="ARBA" id="ARBA00006217"/>
    </source>
</evidence>
<comment type="function">
    <text evidence="7">Reversible hydration of carbon dioxide.</text>
</comment>
<dbReference type="PROSITE" id="PS00704">
    <property type="entry name" value="PROK_CO2_ANHYDRASE_1"/>
    <property type="match status" value="1"/>
</dbReference>
<evidence type="ECO:0000256" key="2">
    <source>
        <dbReference type="ARBA" id="ARBA00022723"/>
    </source>
</evidence>
<evidence type="ECO:0000256" key="3">
    <source>
        <dbReference type="ARBA" id="ARBA00022833"/>
    </source>
</evidence>
<dbReference type="GO" id="GO:0008270">
    <property type="term" value="F:zinc ion binding"/>
    <property type="evidence" value="ECO:0007669"/>
    <property type="project" value="UniProtKB-UniRule"/>
</dbReference>
<feature type="binding site" evidence="6">
    <location>
        <position position="101"/>
    </location>
    <ligand>
        <name>Zn(2+)</name>
        <dbReference type="ChEBI" id="CHEBI:29105"/>
    </ligand>
</feature>
<dbReference type="GO" id="GO:0015976">
    <property type="term" value="P:carbon utilization"/>
    <property type="evidence" value="ECO:0007669"/>
    <property type="project" value="InterPro"/>
</dbReference>
<comment type="caution">
    <text evidence="8">The sequence shown here is derived from an EMBL/GenBank/DDBJ whole genome shotgun (WGS) entry which is preliminary data.</text>
</comment>
<dbReference type="SUPFAM" id="SSF53056">
    <property type="entry name" value="beta-carbonic anhydrase, cab"/>
    <property type="match status" value="1"/>
</dbReference>
<gene>
    <name evidence="8" type="ORF">HMF3257_09310</name>
</gene>
<comment type="similarity">
    <text evidence="1 7">Belongs to the beta-class carbonic anhydrase family.</text>
</comment>
<dbReference type="RefSeq" id="WP_111341663.1">
    <property type="nucleotide sequence ID" value="NZ_QLII01000001.1"/>
</dbReference>
<accession>A0A327NGZ9</accession>
<comment type="catalytic activity">
    <reaction evidence="5 7">
        <text>hydrogencarbonate + H(+) = CO2 + H2O</text>
        <dbReference type="Rhea" id="RHEA:10748"/>
        <dbReference type="ChEBI" id="CHEBI:15377"/>
        <dbReference type="ChEBI" id="CHEBI:15378"/>
        <dbReference type="ChEBI" id="CHEBI:16526"/>
        <dbReference type="ChEBI" id="CHEBI:17544"/>
        <dbReference type="EC" id="4.2.1.1"/>
    </reaction>
</comment>
<evidence type="ECO:0000256" key="6">
    <source>
        <dbReference type="PIRSR" id="PIRSR601765-1"/>
    </source>
</evidence>
<dbReference type="GO" id="GO:0071244">
    <property type="term" value="P:cellular response to carbon dioxide"/>
    <property type="evidence" value="ECO:0007669"/>
    <property type="project" value="TreeGrafter"/>
</dbReference>
<dbReference type="Pfam" id="PF00484">
    <property type="entry name" value="Pro_CA"/>
    <property type="match status" value="1"/>
</dbReference>
<reference evidence="8 9" key="1">
    <citation type="submission" date="2018-06" db="EMBL/GenBank/DDBJ databases">
        <title>Spirosoma sp. HMF3257 Genome sequencing and assembly.</title>
        <authorList>
            <person name="Kang H."/>
            <person name="Cha I."/>
            <person name="Kim H."/>
            <person name="Kang J."/>
            <person name="Joh K."/>
        </authorList>
    </citation>
    <scope>NUCLEOTIDE SEQUENCE [LARGE SCALE GENOMIC DNA]</scope>
    <source>
        <strain evidence="8 9">HMF3257</strain>
    </source>
</reference>
<feature type="binding site" evidence="6">
    <location>
        <position position="42"/>
    </location>
    <ligand>
        <name>Zn(2+)</name>
        <dbReference type="ChEBI" id="CHEBI:29105"/>
    </ligand>
</feature>
<evidence type="ECO:0000256" key="7">
    <source>
        <dbReference type="RuleBase" id="RU003956"/>
    </source>
</evidence>
<dbReference type="FunFam" id="3.40.1050.10:FF:000001">
    <property type="entry name" value="Carbonic anhydrase"/>
    <property type="match status" value="1"/>
</dbReference>
<dbReference type="EC" id="4.2.1.1" evidence="7"/>
<dbReference type="InterPro" id="IPR015892">
    <property type="entry name" value="Carbonic_anhydrase_CS"/>
</dbReference>
<dbReference type="SMART" id="SM00947">
    <property type="entry name" value="Pro_CA"/>
    <property type="match status" value="1"/>
</dbReference>
<feature type="binding site" evidence="6">
    <location>
        <position position="98"/>
    </location>
    <ligand>
        <name>Zn(2+)</name>
        <dbReference type="ChEBI" id="CHEBI:29105"/>
    </ligand>
</feature>
<dbReference type="PANTHER" id="PTHR11002:SF51">
    <property type="entry name" value="CARBONIC ANHYDRASE"/>
    <property type="match status" value="1"/>
</dbReference>
<keyword evidence="2 6" id="KW-0479">Metal-binding</keyword>
<dbReference type="EMBL" id="QLII01000001">
    <property type="protein sequence ID" value="RAI74427.1"/>
    <property type="molecule type" value="Genomic_DNA"/>
</dbReference>
<dbReference type="CDD" id="cd00883">
    <property type="entry name" value="beta_CA_cladeA"/>
    <property type="match status" value="1"/>
</dbReference>
<keyword evidence="9" id="KW-1185">Reference proteome</keyword>
<dbReference type="PANTHER" id="PTHR11002">
    <property type="entry name" value="CARBONIC ANHYDRASE"/>
    <property type="match status" value="1"/>
</dbReference>
<keyword evidence="3 6" id="KW-0862">Zinc</keyword>
<dbReference type="GO" id="GO:0034599">
    <property type="term" value="P:cellular response to oxidative stress"/>
    <property type="evidence" value="ECO:0007669"/>
    <property type="project" value="TreeGrafter"/>
</dbReference>